<comment type="caution">
    <text evidence="1">The sequence shown here is derived from an EMBL/GenBank/DDBJ whole genome shotgun (WGS) entry which is preliminary data.</text>
</comment>
<dbReference type="AlphaFoldDB" id="A0AAV4U1G4"/>
<proteinExistence type="predicted"/>
<gene>
    <name evidence="1" type="ORF">CDAR_416511</name>
</gene>
<organism evidence="1 2">
    <name type="scientific">Caerostris darwini</name>
    <dbReference type="NCBI Taxonomy" id="1538125"/>
    <lineage>
        <taxon>Eukaryota</taxon>
        <taxon>Metazoa</taxon>
        <taxon>Ecdysozoa</taxon>
        <taxon>Arthropoda</taxon>
        <taxon>Chelicerata</taxon>
        <taxon>Arachnida</taxon>
        <taxon>Araneae</taxon>
        <taxon>Araneomorphae</taxon>
        <taxon>Entelegynae</taxon>
        <taxon>Araneoidea</taxon>
        <taxon>Araneidae</taxon>
        <taxon>Caerostris</taxon>
    </lineage>
</organism>
<reference evidence="1 2" key="1">
    <citation type="submission" date="2021-06" db="EMBL/GenBank/DDBJ databases">
        <title>Caerostris darwini draft genome.</title>
        <authorList>
            <person name="Kono N."/>
            <person name="Arakawa K."/>
        </authorList>
    </citation>
    <scope>NUCLEOTIDE SEQUENCE [LARGE SCALE GENOMIC DNA]</scope>
</reference>
<sequence length="94" mass="11005">MSPFFTGKSGTLHLSVSVSPSEITVFEGRRESFEHPRSECRHSLALLFRNQGHASLSNRLYRLSGQHPPPFLDYYFPPFVFFLYKKERREKPTK</sequence>
<evidence type="ECO:0000313" key="2">
    <source>
        <dbReference type="Proteomes" id="UP001054837"/>
    </source>
</evidence>
<dbReference type="Proteomes" id="UP001054837">
    <property type="component" value="Unassembled WGS sequence"/>
</dbReference>
<dbReference type="EMBL" id="BPLQ01010559">
    <property type="protein sequence ID" value="GIY51571.1"/>
    <property type="molecule type" value="Genomic_DNA"/>
</dbReference>
<name>A0AAV4U1G4_9ARAC</name>
<evidence type="ECO:0000313" key="1">
    <source>
        <dbReference type="EMBL" id="GIY51571.1"/>
    </source>
</evidence>
<accession>A0AAV4U1G4</accession>
<protein>
    <submittedName>
        <fullName evidence="1">Uncharacterized protein</fullName>
    </submittedName>
</protein>
<keyword evidence="2" id="KW-1185">Reference proteome</keyword>